<dbReference type="OrthoDB" id="3853749at2"/>
<comment type="caution">
    <text evidence="2">The sequence shown here is derived from an EMBL/GenBank/DDBJ whole genome shotgun (WGS) entry which is preliminary data.</text>
</comment>
<proteinExistence type="predicted"/>
<feature type="region of interest" description="Disordered" evidence="1">
    <location>
        <begin position="46"/>
        <end position="66"/>
    </location>
</feature>
<evidence type="ECO:0000313" key="2">
    <source>
        <dbReference type="EMBL" id="GEB58317.1"/>
    </source>
</evidence>
<keyword evidence="3" id="KW-1185">Reference proteome</keyword>
<organism evidence="2 3">
    <name type="scientific">Streptomyces gardneri</name>
    <dbReference type="NCBI Taxonomy" id="66892"/>
    <lineage>
        <taxon>Bacteria</taxon>
        <taxon>Bacillati</taxon>
        <taxon>Actinomycetota</taxon>
        <taxon>Actinomycetes</taxon>
        <taxon>Kitasatosporales</taxon>
        <taxon>Streptomycetaceae</taxon>
        <taxon>Streptomyces</taxon>
    </lineage>
</organism>
<sequence>MSEQTTGRTRRLLANALTAALVLGAVGGGVAYTAGAVDRADRTAPTVGWAEHSAPPTPEDPAAGFAEGRASTPLSKLLLPVPDGYELGADIEGHGNDDEIAAEKAVALFKQTSRGLYGKERREYEKEIDKLGIQGMAMRSYATEEGTLHAEVEVLRMKDRKAVREFFEFRKDFLDFLKLRKGPKVKGHTKNSACHLGPEPKAPEGRDGEVPLQEMVCAAYDGEILVTVKAAGAEPFDKKAVAELLEKQLRHIESPGEYV</sequence>
<dbReference type="EMBL" id="BJMN01000025">
    <property type="protein sequence ID" value="GEB58317.1"/>
    <property type="molecule type" value="Genomic_DNA"/>
</dbReference>
<reference evidence="2 3" key="1">
    <citation type="submission" date="2019-06" db="EMBL/GenBank/DDBJ databases">
        <title>Whole genome shotgun sequence of Streptomyces gardneri NBRC 12865.</title>
        <authorList>
            <person name="Hosoyama A."/>
            <person name="Uohara A."/>
            <person name="Ohji S."/>
            <person name="Ichikawa N."/>
        </authorList>
    </citation>
    <scope>NUCLEOTIDE SEQUENCE [LARGE SCALE GENOMIC DNA]</scope>
    <source>
        <strain evidence="2 3">NBRC 12865</strain>
    </source>
</reference>
<name>A0A4Y3RNI1_9ACTN</name>
<dbReference type="AlphaFoldDB" id="A0A4Y3RNI1"/>
<evidence type="ECO:0008006" key="4">
    <source>
        <dbReference type="Google" id="ProtNLM"/>
    </source>
</evidence>
<protein>
    <recommendedName>
        <fullName evidence="4">Secreted protein</fullName>
    </recommendedName>
</protein>
<dbReference type="RefSeq" id="WP_141297708.1">
    <property type="nucleotide sequence ID" value="NZ_BJMN01000025.1"/>
</dbReference>
<evidence type="ECO:0000313" key="3">
    <source>
        <dbReference type="Proteomes" id="UP000315226"/>
    </source>
</evidence>
<dbReference type="Proteomes" id="UP000315226">
    <property type="component" value="Unassembled WGS sequence"/>
</dbReference>
<gene>
    <name evidence="2" type="ORF">SGA01_39220</name>
</gene>
<evidence type="ECO:0000256" key="1">
    <source>
        <dbReference type="SAM" id="MobiDB-lite"/>
    </source>
</evidence>
<accession>A0A4Y3RNI1</accession>
<feature type="region of interest" description="Disordered" evidence="1">
    <location>
        <begin position="186"/>
        <end position="208"/>
    </location>
</feature>